<feature type="domain" description="Thioredoxin" evidence="1">
    <location>
        <begin position="193"/>
        <end position="313"/>
    </location>
</feature>
<dbReference type="EMBL" id="CP002684">
    <property type="protein sequence ID" value="AEE32874.1"/>
    <property type="molecule type" value="Genomic_DNA"/>
</dbReference>
<organism evidence="3 4">
    <name type="scientific">Arabidopsis thaliana</name>
    <name type="common">Mouse-ear cress</name>
    <dbReference type="NCBI Taxonomy" id="3702"/>
    <lineage>
        <taxon>Eukaryota</taxon>
        <taxon>Viridiplantae</taxon>
        <taxon>Streptophyta</taxon>
        <taxon>Embryophyta</taxon>
        <taxon>Tracheophyta</taxon>
        <taxon>Spermatophyta</taxon>
        <taxon>Magnoliopsida</taxon>
        <taxon>eudicotyledons</taxon>
        <taxon>Gunneridae</taxon>
        <taxon>Pentapetalae</taxon>
        <taxon>rosids</taxon>
        <taxon>malvids</taxon>
        <taxon>Brassicales</taxon>
        <taxon>Brassicaceae</taxon>
        <taxon>Camelineae</taxon>
        <taxon>Arabidopsis</taxon>
    </lineage>
</organism>
<accession>F4HPP4</accession>
<dbReference type="GeneID" id="841732"/>
<dbReference type="GO" id="GO:0005737">
    <property type="term" value="C:cytoplasm"/>
    <property type="evidence" value="ECO:0000318"/>
    <property type="project" value="GO_Central"/>
</dbReference>
<evidence type="ECO:0007829" key="5">
    <source>
        <dbReference type="PeptideAtlas" id="F4HPP4"/>
    </source>
</evidence>
<dbReference type="InterPro" id="IPR044730">
    <property type="entry name" value="RNase_H-like_dom_plant"/>
</dbReference>
<dbReference type="PROSITE" id="PS00194">
    <property type="entry name" value="THIOREDOXIN_1"/>
    <property type="match status" value="1"/>
</dbReference>
<evidence type="ECO:0000259" key="1">
    <source>
        <dbReference type="PROSITE" id="PS51352"/>
    </source>
</evidence>
<dbReference type="HOGENOM" id="CLU_889507_0_0_1"/>
<dbReference type="InterPro" id="IPR036397">
    <property type="entry name" value="RNaseH_sf"/>
</dbReference>
<dbReference type="CDD" id="cd06222">
    <property type="entry name" value="RNase_H_like"/>
    <property type="match status" value="1"/>
</dbReference>
<dbReference type="InterPro" id="IPR002156">
    <property type="entry name" value="RNaseH_domain"/>
</dbReference>
<dbReference type="InterPro" id="IPR052929">
    <property type="entry name" value="RNase_H-like_EbsB-rel"/>
</dbReference>
<evidence type="ECO:0000313" key="3">
    <source>
        <dbReference type="EMBL" id="AEE32874.1"/>
    </source>
</evidence>
<dbReference type="ExpressionAtlas" id="F4HPP4">
    <property type="expression patterns" value="baseline and differential"/>
</dbReference>
<gene>
    <name evidence="2 3" type="ordered locus">At1g52990</name>
    <name evidence="3" type="ORF">F8L10.14</name>
    <name evidence="3" type="ORF">F8L10_14</name>
</gene>
<dbReference type="GO" id="GO:0004523">
    <property type="term" value="F:RNA-DNA hybrid ribonuclease activity"/>
    <property type="evidence" value="ECO:0007669"/>
    <property type="project" value="InterPro"/>
</dbReference>
<dbReference type="GO" id="GO:0003676">
    <property type="term" value="F:nucleic acid binding"/>
    <property type="evidence" value="ECO:0007669"/>
    <property type="project" value="InterPro"/>
</dbReference>
<reference evidence="3 4" key="1">
    <citation type="journal article" date="2000" name="Nature">
        <title>Sequence and analysis of chromosome 1 of the plant Arabidopsis thaliana.</title>
        <authorList>
            <person name="Theologis A."/>
            <person name="Ecker J.R."/>
            <person name="Palm C.J."/>
            <person name="Federspiel N.A."/>
            <person name="Kaul S."/>
            <person name="White O."/>
            <person name="Alonso J."/>
            <person name="Altafi H."/>
            <person name="Araujo R."/>
            <person name="Bowman C.L."/>
            <person name="Brooks S.Y."/>
            <person name="Buehler E."/>
            <person name="Chan A."/>
            <person name="Chao Q."/>
            <person name="Chen H."/>
            <person name="Cheuk R.F."/>
            <person name="Chin C.W."/>
            <person name="Chung M.K."/>
            <person name="Conn L."/>
            <person name="Conway A.B."/>
            <person name="Conway A.R."/>
            <person name="Creasy T.H."/>
            <person name="Dewar K."/>
            <person name="Dunn P."/>
            <person name="Etgu P."/>
            <person name="Feldblyum T.V."/>
            <person name="Feng J."/>
            <person name="Fong B."/>
            <person name="Fujii C.Y."/>
            <person name="Gill J.E."/>
            <person name="Goldsmith A.D."/>
            <person name="Haas B."/>
            <person name="Hansen N.F."/>
            <person name="Hughes B."/>
            <person name="Huizar L."/>
            <person name="Hunter J.L."/>
            <person name="Jenkins J."/>
            <person name="Johnson-Hopson C."/>
            <person name="Khan S."/>
            <person name="Khaykin E."/>
            <person name="Kim C.J."/>
            <person name="Koo H.L."/>
            <person name="Kremenetskaia I."/>
            <person name="Kurtz D.B."/>
            <person name="Kwan A."/>
            <person name="Lam B."/>
            <person name="Langin-Hooper S."/>
            <person name="Lee A."/>
            <person name="Lee J.M."/>
            <person name="Lenz C.A."/>
            <person name="Li J.H."/>
            <person name="Li Y."/>
            <person name="Lin X."/>
            <person name="Liu S.X."/>
            <person name="Liu Z.A."/>
            <person name="Luros J.S."/>
            <person name="Maiti R."/>
            <person name="Marziali A."/>
            <person name="Militscher J."/>
            <person name="Miranda M."/>
            <person name="Nguyen M."/>
            <person name="Nierman W.C."/>
            <person name="Osborne B.I."/>
            <person name="Pai G."/>
            <person name="Peterson J."/>
            <person name="Pham P.K."/>
            <person name="Rizzo M."/>
            <person name="Rooney T."/>
            <person name="Rowley D."/>
            <person name="Sakano H."/>
            <person name="Salzberg S.L."/>
            <person name="Schwartz J.R."/>
            <person name="Shinn P."/>
            <person name="Southwick A.M."/>
            <person name="Sun H."/>
            <person name="Tallon L.J."/>
            <person name="Tambunga G."/>
            <person name="Toriumi M.J."/>
            <person name="Town C.D."/>
            <person name="Utterback T."/>
            <person name="Van Aken S."/>
            <person name="Vaysberg M."/>
            <person name="Vysotskaia V.S."/>
            <person name="Walker M."/>
            <person name="Wu D."/>
            <person name="Yu G."/>
            <person name="Fraser C.M."/>
            <person name="Venter J.C."/>
            <person name="Davis R.W."/>
        </authorList>
    </citation>
    <scope>NUCLEOTIDE SEQUENCE [LARGE SCALE GENOMIC DNA]</scope>
    <source>
        <strain evidence="4">cv. Columbia</strain>
    </source>
</reference>
<dbReference type="eggNOG" id="KOG1075">
    <property type="taxonomic scope" value="Eukaryota"/>
</dbReference>
<dbReference type="STRING" id="3702.F4HPP4"/>
<dbReference type="Gene3D" id="3.30.420.10">
    <property type="entry name" value="Ribonuclease H-like superfamily/Ribonuclease H"/>
    <property type="match status" value="1"/>
</dbReference>
<dbReference type="InterPro" id="IPR017937">
    <property type="entry name" value="Thioredoxin_CS"/>
</dbReference>
<proteinExistence type="evidence at protein level"/>
<dbReference type="Pfam" id="PF13456">
    <property type="entry name" value="RVT_3"/>
    <property type="match status" value="1"/>
</dbReference>
<dbReference type="PaxDb" id="3702-AT1G52990.1"/>
<keyword evidence="5" id="KW-1267">Proteomics identification</keyword>
<dbReference type="PANTHER" id="PTHR47074">
    <property type="entry name" value="BNAC02G40300D PROTEIN"/>
    <property type="match status" value="1"/>
</dbReference>
<dbReference type="Araport" id="AT1G52990"/>
<dbReference type="AlphaFoldDB" id="F4HPP4"/>
<dbReference type="GO" id="GO:0015035">
    <property type="term" value="F:protein-disulfide reductase activity"/>
    <property type="evidence" value="ECO:0000318"/>
    <property type="project" value="GO_Central"/>
</dbReference>
<dbReference type="SUPFAM" id="SSF52833">
    <property type="entry name" value="Thioredoxin-like"/>
    <property type="match status" value="1"/>
</dbReference>
<dbReference type="InterPro" id="IPR013766">
    <property type="entry name" value="Thioredoxin_domain"/>
</dbReference>
<dbReference type="eggNOG" id="KOG0910">
    <property type="taxonomic scope" value="Eukaryota"/>
</dbReference>
<dbReference type="TAIR" id="AT1G52990"/>
<keyword evidence="4" id="KW-1185">Reference proteome</keyword>
<dbReference type="PROSITE" id="PS51352">
    <property type="entry name" value="THIOREDOXIN_2"/>
    <property type="match status" value="1"/>
</dbReference>
<dbReference type="InParanoid" id="F4HPP4"/>
<dbReference type="InterPro" id="IPR036249">
    <property type="entry name" value="Thioredoxin-like_sf"/>
</dbReference>
<dbReference type="CDD" id="cd02947">
    <property type="entry name" value="TRX_family"/>
    <property type="match status" value="1"/>
</dbReference>
<dbReference type="PANTHER" id="PTHR47074:SF78">
    <property type="entry name" value="GB|AAF30348.1-RELATED"/>
    <property type="match status" value="1"/>
</dbReference>
<dbReference type="Proteomes" id="UP000006548">
    <property type="component" value="Chromosome 1"/>
</dbReference>
<evidence type="ECO:0000313" key="4">
    <source>
        <dbReference type="Proteomes" id="UP000006548"/>
    </source>
</evidence>
<dbReference type="FunCoup" id="F4HPP4">
    <property type="interactions" value="1"/>
</dbReference>
<evidence type="ECO:0000313" key="2">
    <source>
        <dbReference type="Araport" id="AT1G52990"/>
    </source>
</evidence>
<dbReference type="InterPro" id="IPR012337">
    <property type="entry name" value="RNaseH-like_sf"/>
</dbReference>
<dbReference type="SUPFAM" id="SSF53098">
    <property type="entry name" value="Ribonuclease H-like"/>
    <property type="match status" value="1"/>
</dbReference>
<reference evidence="4" key="2">
    <citation type="journal article" date="2017" name="Plant J.">
        <title>Araport11: a complete reannotation of the Arabidopsis thaliana reference genome.</title>
        <authorList>
            <person name="Cheng C.Y."/>
            <person name="Krishnakumar V."/>
            <person name="Chan A.P."/>
            <person name="Thibaud-Nissen F."/>
            <person name="Schobel S."/>
            <person name="Town C.D."/>
        </authorList>
    </citation>
    <scope>GENOME REANNOTATION</scope>
    <source>
        <strain evidence="4">cv. Columbia</strain>
    </source>
</reference>
<dbReference type="SMR" id="F4HPP4"/>
<dbReference type="Pfam" id="PF00085">
    <property type="entry name" value="Thioredoxin"/>
    <property type="match status" value="1"/>
</dbReference>
<protein>
    <submittedName>
        <fullName evidence="3">Thioredoxin family protein</fullName>
    </submittedName>
</protein>
<name>F4HPP4_ARATH</name>
<sequence>MEKLRVLYRLILTITCLVCYGFNVGKCSEFDFLIETYVSSSSVPSCRVKCNYDASHHEGDVVSGLGWLIRNSQGTVLECGMGKFQGRMTPEEAECSALIWAIQATSAFGYTKVIFEGDNSNVNRLINTKSDNPRLKHYLDTIKSWIPSFTSTEFIFTHREQNQCADTLVKKAIKSSTQWSLFNCCPHFLYPIVLSILGQPHLNFADWSGLIAWLPLLLRITELNSQTPHVMVMFTARWCGPCRDMIPILNKMDSEYKNEFKFYTVNFDTEIRFTERFDISYLPTTLVFKGGEQMAKVTGADPKKLRELVKKYI</sequence>
<dbReference type="Gene3D" id="3.40.30.10">
    <property type="entry name" value="Glutaredoxin"/>
    <property type="match status" value="1"/>
</dbReference>